<evidence type="ECO:0000256" key="1">
    <source>
        <dbReference type="ARBA" id="ARBA00008903"/>
    </source>
</evidence>
<dbReference type="OrthoDB" id="41492at2759"/>
<dbReference type="AlphaFoldDB" id="A0A1Y2BHQ0"/>
<dbReference type="Gene3D" id="3.30.1780.10">
    <property type="entry name" value="ornithine cyclodeaminase, domain 1"/>
    <property type="match status" value="1"/>
</dbReference>
<evidence type="ECO:0000256" key="2">
    <source>
        <dbReference type="SAM" id="MobiDB-lite"/>
    </source>
</evidence>
<feature type="region of interest" description="Disordered" evidence="2">
    <location>
        <begin position="45"/>
        <end position="84"/>
    </location>
</feature>
<proteinExistence type="inferred from homology"/>
<dbReference type="InterPro" id="IPR023401">
    <property type="entry name" value="ODC_N"/>
</dbReference>
<evidence type="ECO:0008006" key="5">
    <source>
        <dbReference type="Google" id="ProtNLM"/>
    </source>
</evidence>
<reference evidence="3 4" key="1">
    <citation type="submission" date="2016-07" db="EMBL/GenBank/DDBJ databases">
        <title>Pervasive Adenine N6-methylation of Active Genes in Fungi.</title>
        <authorList>
            <consortium name="DOE Joint Genome Institute"/>
            <person name="Mondo S.J."/>
            <person name="Dannebaum R.O."/>
            <person name="Kuo R.C."/>
            <person name="Labutti K."/>
            <person name="Haridas S."/>
            <person name="Kuo A."/>
            <person name="Salamov A."/>
            <person name="Ahrendt S.R."/>
            <person name="Lipzen A."/>
            <person name="Sullivan W."/>
            <person name="Andreopoulos W.B."/>
            <person name="Clum A."/>
            <person name="Lindquist E."/>
            <person name="Daum C."/>
            <person name="Ramamoorthy G.K."/>
            <person name="Gryganskyi A."/>
            <person name="Culley D."/>
            <person name="Magnuson J.K."/>
            <person name="James T.Y."/>
            <person name="O'Malley M.A."/>
            <person name="Stajich J.E."/>
            <person name="Spatafora J.W."/>
            <person name="Visel A."/>
            <person name="Grigoriev I.V."/>
        </authorList>
    </citation>
    <scope>NUCLEOTIDE SEQUENCE [LARGE SCALE GENOMIC DNA]</scope>
    <source>
        <strain evidence="3 4">68-887.2</strain>
    </source>
</reference>
<dbReference type="Proteomes" id="UP000193986">
    <property type="component" value="Unassembled WGS sequence"/>
</dbReference>
<organism evidence="3 4">
    <name type="scientific">Naematelia encephala</name>
    <dbReference type="NCBI Taxonomy" id="71784"/>
    <lineage>
        <taxon>Eukaryota</taxon>
        <taxon>Fungi</taxon>
        <taxon>Dikarya</taxon>
        <taxon>Basidiomycota</taxon>
        <taxon>Agaricomycotina</taxon>
        <taxon>Tremellomycetes</taxon>
        <taxon>Tremellales</taxon>
        <taxon>Naemateliaceae</taxon>
        <taxon>Naematelia</taxon>
    </lineage>
</organism>
<dbReference type="EMBL" id="MCFC01000003">
    <property type="protein sequence ID" value="ORY34322.1"/>
    <property type="molecule type" value="Genomic_DNA"/>
</dbReference>
<evidence type="ECO:0000313" key="4">
    <source>
        <dbReference type="Proteomes" id="UP000193986"/>
    </source>
</evidence>
<dbReference type="SUPFAM" id="SSF51735">
    <property type="entry name" value="NAD(P)-binding Rossmann-fold domains"/>
    <property type="match status" value="1"/>
</dbReference>
<dbReference type="Pfam" id="PF02423">
    <property type="entry name" value="OCD_Mu_crystall"/>
    <property type="match status" value="1"/>
</dbReference>
<comment type="similarity">
    <text evidence="1">Belongs to the ornithine cyclodeaminase/mu-crystallin family.</text>
</comment>
<protein>
    <recommendedName>
        <fullName evidence="5">Ornithine cyclodeaminase</fullName>
    </recommendedName>
</protein>
<comment type="caution">
    <text evidence="3">The sequence shown here is derived from an EMBL/GenBank/DDBJ whole genome shotgun (WGS) entry which is preliminary data.</text>
</comment>
<keyword evidence="4" id="KW-1185">Reference proteome</keyword>
<gene>
    <name evidence="3" type="ORF">BCR39DRAFT_517682</name>
</gene>
<dbReference type="STRING" id="71784.A0A1Y2BHQ0"/>
<dbReference type="Gene3D" id="3.40.50.720">
    <property type="entry name" value="NAD(P)-binding Rossmann-like Domain"/>
    <property type="match status" value="1"/>
</dbReference>
<evidence type="ECO:0000313" key="3">
    <source>
        <dbReference type="EMBL" id="ORY34322.1"/>
    </source>
</evidence>
<dbReference type="PANTHER" id="PTHR13812">
    <property type="entry name" value="KETIMINE REDUCTASE MU-CRYSTALLIN"/>
    <property type="match status" value="1"/>
</dbReference>
<name>A0A1Y2BHQ0_9TREE</name>
<dbReference type="PANTHER" id="PTHR13812:SF19">
    <property type="entry name" value="KETIMINE REDUCTASE MU-CRYSTALLIN"/>
    <property type="match status" value="1"/>
</dbReference>
<dbReference type="GO" id="GO:0005737">
    <property type="term" value="C:cytoplasm"/>
    <property type="evidence" value="ECO:0007669"/>
    <property type="project" value="TreeGrafter"/>
</dbReference>
<feature type="region of interest" description="Disordered" evidence="2">
    <location>
        <begin position="1"/>
        <end position="26"/>
    </location>
</feature>
<dbReference type="InterPro" id="IPR003462">
    <property type="entry name" value="ODC_Mu_crystall"/>
</dbReference>
<sequence>MVFKPSASATPSPSPSRSPSRSRAELAPATVPAPIPLATATTLATPPAAATTSTTPPATSTTLTTPPATSTTLTTPPATSTTSTTATTIRILSASDISSVLPDIPTQTLLASQSTVFQSLSAKSASIQTPHRATLSSDEQTVLVMPGKAGTDMAVKIVSVPCGSSSDGLPASTVVIDSESGKVTGLVNARLLTALRNAAGSALFLQEFPNPSVPTNIVLFGSGAQSQAHANLLLTLYPSLKSCTIVVRSETERATSLVSTLENLFPNVKVTLGLSSSEAFNLPQTVHNANIIITATPSLSPLFNSVDVTSGTRVVCIGSYKPHMHEIQGELVRRAGLVVVDSREACAKEAGELISAGITQEGMIELGEVLSDDRGDDVKIKVQQSGDIVLFKSVGVGIQDVAVAKVVLDEAERRGVGTVIQDYD</sequence>
<dbReference type="FunCoup" id="A0A1Y2BHQ0">
    <property type="interactions" value="294"/>
</dbReference>
<accession>A0A1Y2BHQ0</accession>
<dbReference type="InParanoid" id="A0A1Y2BHQ0"/>
<dbReference type="InterPro" id="IPR036291">
    <property type="entry name" value="NAD(P)-bd_dom_sf"/>
</dbReference>